<feature type="domain" description="Ig-like" evidence="1">
    <location>
        <begin position="881"/>
        <end position="951"/>
    </location>
</feature>
<dbReference type="SUPFAM" id="SSF101898">
    <property type="entry name" value="NHL repeat"/>
    <property type="match status" value="2"/>
</dbReference>
<evidence type="ECO:0000313" key="3">
    <source>
        <dbReference type="EMBL" id="MBZ4033237.1"/>
    </source>
</evidence>
<evidence type="ECO:0000259" key="2">
    <source>
        <dbReference type="Pfam" id="PF25778"/>
    </source>
</evidence>
<comment type="caution">
    <text evidence="3">The sequence shown here is derived from an EMBL/GenBank/DDBJ whole genome shotgun (WGS) entry which is preliminary data.</text>
</comment>
<dbReference type="InterPro" id="IPR044023">
    <property type="entry name" value="Ig_7"/>
</dbReference>
<dbReference type="InterPro" id="IPR013783">
    <property type="entry name" value="Ig-like_fold"/>
</dbReference>
<keyword evidence="4" id="KW-1185">Reference proteome</keyword>
<feature type="domain" description="DUF7948" evidence="2">
    <location>
        <begin position="27"/>
        <end position="263"/>
    </location>
</feature>
<dbReference type="InterPro" id="IPR057708">
    <property type="entry name" value="DUF7948"/>
</dbReference>
<gene>
    <name evidence="3" type="ORF">K6T82_00540</name>
</gene>
<dbReference type="Gene3D" id="2.60.40.10">
    <property type="entry name" value="Immunoglobulins"/>
    <property type="match status" value="1"/>
</dbReference>
<dbReference type="InterPro" id="IPR026341">
    <property type="entry name" value="T9SS_type_B"/>
</dbReference>
<sequence>MRQKLLFLFLLITAQLVSQNPKQSIGFKENKGQIIDQNGEKNDAVKYLLNSNGLNVQLKKNGFSYDVYELKKTAVDYSKTARKIPYSIPGKDEEQKPEYHLEYIFHRIDIDFIDSNSKVELIADQKSIDFDNYYNTPNNPEGTTKVYQYKQITYKNIYPNIDIVFTIPKDPQKTVEYNFIIHPKGKISDIKLKFNGAETDLVDNKIQMNVRFGKMEETLPASWIEEDGYKKEITVGYKKLKKNIYGFSSSHFSTEKTVIIDPVPVRLWGTYYGGEEFDYATSIFTKGDFVYMAGVTYSKNNIASTGAFQNTFTVGGAYDAFFTKFTSDGTRIWGTYYGGNSIDEILKIKVSNNNKVFIVGKTLSPTNIATALTHQPVKSGYYDGFIAKFDSDGAREWGTYYGGLFNDAINSISIDNNENFYISGDTSSKENISSIGSHQVTAGNLTDSSTDGFIAKFDSNGMRQWASYYGGSNFDVINDSEFDSNGDLIFLGYSRSTNNIATQNSFQQTNTKDDGFLVKFTPNGSRLWATYFGGDNNDYFFYLGLDSNDNIYCFGRTDSQNNISSPDVFQRTYIPNSRNYSSGCIFKFDSNGQKIWGSYFFPETLGGSVSKDGFIYFTGRTEHSFQPTPNVFQETPNSGTESYLVKFNTNGQREWATYFGGEMADNALLTCIDNNLNIYLAGTTNSKTNIATPGTFQENLTPDPSSYQPNIGDAFLVKFRDCQSYSANASSNSPICIGKTLELKASGGTNYSWSGPNGFTSTDQNPTIVNASTINSGEYSCLITGTGGCDDTKKINVIIGDNEAPIPVLATLPTITGDCNTTVTTIPTANDACAGVIIATTTNPLSYALPGTYTIVWNYNDGNGNSSTQNQTVTITSQPLPTANSPQTFCVEQNATLNDIQITGQNIKWYSNLTNGTLVSPTTVAQDKTTYYASQTINGCESERVPVTINIQVTSPPTGNANQSFCTVNNSTISNIEINGSSIKWYDAPNNGSLLTETTTLENGKTYYASQTLNNCEGPRFGVTVSIVNTPTIPTGTPEQSFCKKENKTLNDIQITGQNIMWFDTSFSAAALPNTTLLENNRTYYASQTIGCESDRTPILVHVYDTPLPIGNNNQQFCIDKIASIEDLNISGTALKWYDSAANGNLLSETALLQNGVYYVTQTLNNCESERLAIKIKIQDTPIPIADSPQQFCIQESAKISDIAIRGQSIKWYESSSTINTLSESTSLENGITYYATQTIDNCESDRIPLTINILEVTNLNCINLALEIPYPQFFTPNDDGFNDTWTLDPAYLAPNSSIRIFNRYGKLLKELSINGNWDGTYVGQLQPATDYWFTATKINGAEFRGHFTLKR</sequence>
<name>A0A9X1H6U0_9FLAO</name>
<dbReference type="EMBL" id="JAINUY010000001">
    <property type="protein sequence ID" value="MBZ4033237.1"/>
    <property type="molecule type" value="Genomic_DNA"/>
</dbReference>
<dbReference type="PANTHER" id="PTHR35580:SF1">
    <property type="entry name" value="PHYTASE-LIKE DOMAIN-CONTAINING PROTEIN"/>
    <property type="match status" value="1"/>
</dbReference>
<dbReference type="RefSeq" id="WP_223704076.1">
    <property type="nucleotide sequence ID" value="NZ_JAINUY010000001.1"/>
</dbReference>
<organism evidence="3 4">
    <name type="scientific">Flavobacterium potami</name>
    <dbReference type="NCBI Taxonomy" id="2872310"/>
    <lineage>
        <taxon>Bacteria</taxon>
        <taxon>Pseudomonadati</taxon>
        <taxon>Bacteroidota</taxon>
        <taxon>Flavobacteriia</taxon>
        <taxon>Flavobacteriales</taxon>
        <taxon>Flavobacteriaceae</taxon>
        <taxon>Flavobacterium</taxon>
    </lineage>
</organism>
<dbReference type="Pfam" id="PF13585">
    <property type="entry name" value="CHU_C"/>
    <property type="match status" value="1"/>
</dbReference>
<dbReference type="Pfam" id="PF25778">
    <property type="entry name" value="DUF7948"/>
    <property type="match status" value="1"/>
</dbReference>
<dbReference type="Proteomes" id="UP001139366">
    <property type="component" value="Unassembled WGS sequence"/>
</dbReference>
<dbReference type="Pfam" id="PF19081">
    <property type="entry name" value="Ig_7"/>
    <property type="match status" value="2"/>
</dbReference>
<reference evidence="3 4" key="1">
    <citation type="journal article" date="2023" name="Antonie Van Leeuwenhoek">
        <title>Flavobacterium potami sp. nov., a multi-metal resistance genes harbouring bacterium isolated from shallow river silt.</title>
        <authorList>
            <person name="Li S."/>
            <person name="Mao S."/>
            <person name="Mu W."/>
            <person name="Guo B."/>
            <person name="Li C."/>
            <person name="Zhu Q."/>
            <person name="Hou X."/>
            <person name="Zhao Y."/>
            <person name="Wei S."/>
            <person name="Liu H."/>
            <person name="Liu A."/>
        </authorList>
    </citation>
    <scope>NUCLEOTIDE SEQUENCE [LARGE SCALE GENOMIC DNA]</scope>
    <source>
        <strain evidence="3 4">17A</strain>
    </source>
</reference>
<accession>A0A9X1H6U0</accession>
<dbReference type="PANTHER" id="PTHR35580">
    <property type="entry name" value="CELL SURFACE GLYCOPROTEIN (S-LAYER PROTEIN)-LIKE PROTEIN"/>
    <property type="match status" value="1"/>
</dbReference>
<dbReference type="NCBIfam" id="TIGR04131">
    <property type="entry name" value="Bac_Flav_CTERM"/>
    <property type="match status" value="1"/>
</dbReference>
<proteinExistence type="predicted"/>
<evidence type="ECO:0000259" key="1">
    <source>
        <dbReference type="Pfam" id="PF19081"/>
    </source>
</evidence>
<protein>
    <submittedName>
        <fullName evidence="3">T9SS type B sorting domain-containing protein</fullName>
    </submittedName>
</protein>
<evidence type="ECO:0000313" key="4">
    <source>
        <dbReference type="Proteomes" id="UP001139366"/>
    </source>
</evidence>
<dbReference type="InterPro" id="IPR052918">
    <property type="entry name" value="Motility_Chemotaxis_Reg"/>
</dbReference>
<feature type="domain" description="Ig-like" evidence="1">
    <location>
        <begin position="957"/>
        <end position="1027"/>
    </location>
</feature>